<dbReference type="Gene3D" id="2.60.40.1260">
    <property type="entry name" value="Lamin Tail domain"/>
    <property type="match status" value="2"/>
</dbReference>
<dbReference type="InterPro" id="IPR036415">
    <property type="entry name" value="Lamin_tail_dom_sf"/>
</dbReference>
<protein>
    <recommendedName>
        <fullName evidence="6">PKD domain-containing protein</fullName>
    </recommendedName>
</protein>
<dbReference type="SMART" id="SM00089">
    <property type="entry name" value="PKD"/>
    <property type="match status" value="1"/>
</dbReference>
<keyword evidence="1" id="KW-0812">Transmembrane</keyword>
<feature type="domain" description="PKD" evidence="2">
    <location>
        <begin position="243"/>
        <end position="276"/>
    </location>
</feature>
<evidence type="ECO:0000313" key="4">
    <source>
        <dbReference type="EMBL" id="OGD67270.1"/>
    </source>
</evidence>
<dbReference type="SUPFAM" id="SSF74853">
    <property type="entry name" value="Lamin A/C globular tail domain"/>
    <property type="match status" value="2"/>
</dbReference>
<proteinExistence type="predicted"/>
<keyword evidence="1" id="KW-1133">Transmembrane helix</keyword>
<dbReference type="InterPro" id="IPR001322">
    <property type="entry name" value="Lamin_tail_dom"/>
</dbReference>
<dbReference type="PROSITE" id="PS51841">
    <property type="entry name" value="LTD"/>
    <property type="match status" value="1"/>
</dbReference>
<dbReference type="InterPro" id="IPR022409">
    <property type="entry name" value="PKD/Chitinase_dom"/>
</dbReference>
<dbReference type="Proteomes" id="UP000179003">
    <property type="component" value="Unassembled WGS sequence"/>
</dbReference>
<name>A0A1F5EIW2_9BACT</name>
<dbReference type="CDD" id="cd00146">
    <property type="entry name" value="PKD"/>
    <property type="match status" value="1"/>
</dbReference>
<dbReference type="InterPro" id="IPR000601">
    <property type="entry name" value="PKD_dom"/>
</dbReference>
<dbReference type="InterPro" id="IPR013783">
    <property type="entry name" value="Ig-like_fold"/>
</dbReference>
<evidence type="ECO:0000256" key="1">
    <source>
        <dbReference type="SAM" id="Phobius"/>
    </source>
</evidence>
<dbReference type="Pfam" id="PF00932">
    <property type="entry name" value="LTD"/>
    <property type="match status" value="1"/>
</dbReference>
<gene>
    <name evidence="4" type="ORF">A2442_00665</name>
</gene>
<evidence type="ECO:0000313" key="5">
    <source>
        <dbReference type="Proteomes" id="UP000179003"/>
    </source>
</evidence>
<feature type="domain" description="LTD" evidence="3">
    <location>
        <begin position="25"/>
        <end position="147"/>
    </location>
</feature>
<dbReference type="AlphaFoldDB" id="A0A1F5EIW2"/>
<reference evidence="4 5" key="1">
    <citation type="journal article" date="2016" name="Nat. Commun.">
        <title>Thousands of microbial genomes shed light on interconnected biogeochemical processes in an aquifer system.</title>
        <authorList>
            <person name="Anantharaman K."/>
            <person name="Brown C.T."/>
            <person name="Hug L.A."/>
            <person name="Sharon I."/>
            <person name="Castelle C.J."/>
            <person name="Probst A.J."/>
            <person name="Thomas B.C."/>
            <person name="Singh A."/>
            <person name="Wilkins M.J."/>
            <person name="Karaoz U."/>
            <person name="Brodie E.L."/>
            <person name="Williams K.H."/>
            <person name="Hubbard S.S."/>
            <person name="Banfield J.F."/>
        </authorList>
    </citation>
    <scope>NUCLEOTIDE SEQUENCE [LARGE SCALE GENOMIC DNA]</scope>
</reference>
<accession>A0A1F5EIW2</accession>
<organism evidence="4 5">
    <name type="scientific">Candidatus Campbellbacteria bacterium RIFOXYC2_FULL_35_25</name>
    <dbReference type="NCBI Taxonomy" id="1797582"/>
    <lineage>
        <taxon>Bacteria</taxon>
        <taxon>Candidatus Campbelliibacteriota</taxon>
    </lineage>
</organism>
<dbReference type="PROSITE" id="PS50093">
    <property type="entry name" value="PKD"/>
    <property type="match status" value="1"/>
</dbReference>
<dbReference type="EMBL" id="MFAE01000006">
    <property type="protein sequence ID" value="OGD67270.1"/>
    <property type="molecule type" value="Genomic_DNA"/>
</dbReference>
<dbReference type="SUPFAM" id="SSF49299">
    <property type="entry name" value="PKD domain"/>
    <property type="match status" value="1"/>
</dbReference>
<dbReference type="Pfam" id="PF18911">
    <property type="entry name" value="PKD_4"/>
    <property type="match status" value="1"/>
</dbReference>
<dbReference type="STRING" id="1797582.A2442_00665"/>
<evidence type="ECO:0000259" key="2">
    <source>
        <dbReference type="PROSITE" id="PS50093"/>
    </source>
</evidence>
<sequence>MTRILERNKMKAKIKFSFIFVFVLFWGNIANAQIVINEIMYDIEGSDDGREWIEIWNNGNEDVDLTGWKFNDGSSHNLNEPPKNGGQGSLIIGAGSFAILSGDAELFRSEHPSFNGTVIDTVMSLGNTTDTLSLINEAEVDSATYNKEMGANGDGNSLQLVGSSWLSVSPTLGQPNSLNEEASLVEAATVSGEMSLVVETEDLMKKRILVDIGNDKNVIVGASSVFEALAVGLEKEPLQNARYVWSFGDGDTKEGENVLHNYQYPGEYVVVLNISSGKYSASDRIVVKALPADIIISNIDNEKGFLELQNNSNYELNLSWWMIKSENNYFTLPKDTIILANKKMILPSKITGLNFPDINQTFLLYPNGETVFQYGKIVANPLIKNNLGVKPPSKANLEANPTSRAEGNGILGIPEVSAESEPVKKEIVGTEYSQIEDFNKSQIAFVGGAVDGLNLFNKWTFLLMGLILISVVGILFSRKMTEEISLEEETLSADDFKIID</sequence>
<feature type="transmembrane region" description="Helical" evidence="1">
    <location>
        <begin position="459"/>
        <end position="476"/>
    </location>
</feature>
<dbReference type="Gene3D" id="2.60.40.10">
    <property type="entry name" value="Immunoglobulins"/>
    <property type="match status" value="1"/>
</dbReference>
<comment type="caution">
    <text evidence="4">The sequence shown here is derived from an EMBL/GenBank/DDBJ whole genome shotgun (WGS) entry which is preliminary data.</text>
</comment>
<evidence type="ECO:0000259" key="3">
    <source>
        <dbReference type="PROSITE" id="PS51841"/>
    </source>
</evidence>
<evidence type="ECO:0008006" key="6">
    <source>
        <dbReference type="Google" id="ProtNLM"/>
    </source>
</evidence>
<keyword evidence="1" id="KW-0472">Membrane</keyword>
<dbReference type="InterPro" id="IPR035986">
    <property type="entry name" value="PKD_dom_sf"/>
</dbReference>